<dbReference type="EMBL" id="CP064942">
    <property type="protein sequence ID" value="QPH52429.1"/>
    <property type="molecule type" value="Genomic_DNA"/>
</dbReference>
<reference evidence="1 2" key="1">
    <citation type="submission" date="2020-11" db="EMBL/GenBank/DDBJ databases">
        <title>Description of Pontivivens ytuae sp. nov. isolated from deep sea sediment of Mariana Trench.</title>
        <authorList>
            <person name="Wang Z."/>
            <person name="Sun Q.-L."/>
            <person name="Xu X.-D."/>
            <person name="Tang Y.-Z."/>
            <person name="Zhang J."/>
        </authorList>
    </citation>
    <scope>NUCLEOTIDE SEQUENCE [LARGE SCALE GENOMIC DNA]</scope>
    <source>
        <strain evidence="1 2">MT2928</strain>
    </source>
</reference>
<sequence length="172" mass="18863">MDKSHISATIARKNGGAKVAESIQAEEPIFTIGYEKSTIDDFVNRLADAEIEVLVDVRELPLSRKKGFSKNGLNAAVREAGIEYLHVKALGDPKPGREAARAGNHDLFVEIFTKHLEGEDAQTALTELANSVKGKRVCLTCFERHHEGCHRKIVAERLSALVGARIEHIAVN</sequence>
<accession>A0A7S9LNM8</accession>
<proteinExistence type="predicted"/>
<protein>
    <submittedName>
        <fullName evidence="1">DUF488 domain-containing protein</fullName>
    </submittedName>
</protein>
<organism evidence="1 2">
    <name type="scientific">Pontivivens ytuae</name>
    <dbReference type="NCBI Taxonomy" id="2789856"/>
    <lineage>
        <taxon>Bacteria</taxon>
        <taxon>Pseudomonadati</taxon>
        <taxon>Pseudomonadota</taxon>
        <taxon>Alphaproteobacteria</taxon>
        <taxon>Rhodobacterales</taxon>
        <taxon>Paracoccaceae</taxon>
        <taxon>Pontivivens</taxon>
    </lineage>
</organism>
<gene>
    <name evidence="1" type="ORF">I0K15_11390</name>
</gene>
<dbReference type="PIRSF" id="PIRSF024492">
    <property type="entry name" value="UCP024492"/>
    <property type="match status" value="1"/>
</dbReference>
<name>A0A7S9LNM8_9RHOB</name>
<keyword evidence="2" id="KW-1185">Reference proteome</keyword>
<dbReference type="InterPro" id="IPR007438">
    <property type="entry name" value="DUF488"/>
</dbReference>
<evidence type="ECO:0000313" key="1">
    <source>
        <dbReference type="EMBL" id="QPH52429.1"/>
    </source>
</evidence>
<dbReference type="PANTHER" id="PTHR39337:SF1">
    <property type="entry name" value="BLR5642 PROTEIN"/>
    <property type="match status" value="1"/>
</dbReference>
<evidence type="ECO:0000313" key="2">
    <source>
        <dbReference type="Proteomes" id="UP000594800"/>
    </source>
</evidence>
<dbReference type="PANTHER" id="PTHR39337">
    <property type="entry name" value="BLR5642 PROTEIN"/>
    <property type="match status" value="1"/>
</dbReference>
<dbReference type="Proteomes" id="UP000594800">
    <property type="component" value="Chromosome"/>
</dbReference>
<dbReference type="Pfam" id="PF04343">
    <property type="entry name" value="DUF488"/>
    <property type="match status" value="1"/>
</dbReference>
<dbReference type="AlphaFoldDB" id="A0A7S9LNM8"/>
<dbReference type="InterPro" id="IPR014519">
    <property type="entry name" value="UCP024492"/>
</dbReference>
<dbReference type="KEGG" id="poz:I0K15_11390"/>